<dbReference type="Proteomes" id="UP001354971">
    <property type="component" value="Unassembled WGS sequence"/>
</dbReference>
<gene>
    <name evidence="5" type="ORF">V0U79_07695</name>
</gene>
<dbReference type="SUPFAM" id="SSF46785">
    <property type="entry name" value="Winged helix' DNA-binding domain"/>
    <property type="match status" value="1"/>
</dbReference>
<keyword evidence="1" id="KW-0805">Transcription regulation</keyword>
<evidence type="ECO:0000313" key="6">
    <source>
        <dbReference type="Proteomes" id="UP001354971"/>
    </source>
</evidence>
<dbReference type="RefSeq" id="WP_330198909.1">
    <property type="nucleotide sequence ID" value="NZ_JAZDRP010000004.1"/>
</dbReference>
<dbReference type="InterPro" id="IPR036388">
    <property type="entry name" value="WH-like_DNA-bd_sf"/>
</dbReference>
<dbReference type="EMBL" id="JAZDRP010000004">
    <property type="protein sequence ID" value="MEE2526246.1"/>
    <property type="molecule type" value="Genomic_DNA"/>
</dbReference>
<keyword evidence="2" id="KW-0238">DNA-binding</keyword>
<dbReference type="Gene3D" id="1.10.10.10">
    <property type="entry name" value="Winged helix-like DNA-binding domain superfamily/Winged helix DNA-binding domain"/>
    <property type="match status" value="1"/>
</dbReference>
<dbReference type="PROSITE" id="PS50995">
    <property type="entry name" value="HTH_MARR_2"/>
    <property type="match status" value="1"/>
</dbReference>
<name>A0ABU7LRI5_9PROT</name>
<organism evidence="5 6">
    <name type="scientific">Hyphobacterium lacteum</name>
    <dbReference type="NCBI Taxonomy" id="3116575"/>
    <lineage>
        <taxon>Bacteria</taxon>
        <taxon>Pseudomonadati</taxon>
        <taxon>Pseudomonadota</taxon>
        <taxon>Alphaproteobacteria</taxon>
        <taxon>Maricaulales</taxon>
        <taxon>Maricaulaceae</taxon>
        <taxon>Hyphobacterium</taxon>
    </lineage>
</organism>
<evidence type="ECO:0000313" key="5">
    <source>
        <dbReference type="EMBL" id="MEE2526246.1"/>
    </source>
</evidence>
<dbReference type="Pfam" id="PF12802">
    <property type="entry name" value="MarR_2"/>
    <property type="match status" value="1"/>
</dbReference>
<evidence type="ECO:0000259" key="4">
    <source>
        <dbReference type="PROSITE" id="PS50995"/>
    </source>
</evidence>
<reference evidence="5 6" key="1">
    <citation type="submission" date="2024-01" db="EMBL/GenBank/DDBJ databases">
        <title>Hyphobacterium bacterium isolated from marine sediment.</title>
        <authorList>
            <person name="Zhao S."/>
        </authorList>
    </citation>
    <scope>NUCLEOTIDE SEQUENCE [LARGE SCALE GENOMIC DNA]</scope>
    <source>
        <strain evidence="6">HN65</strain>
    </source>
</reference>
<evidence type="ECO:0000256" key="3">
    <source>
        <dbReference type="ARBA" id="ARBA00023163"/>
    </source>
</evidence>
<protein>
    <submittedName>
        <fullName evidence="5">MarR family transcriptional regulator</fullName>
    </submittedName>
</protein>
<keyword evidence="3" id="KW-0804">Transcription</keyword>
<dbReference type="InterPro" id="IPR036390">
    <property type="entry name" value="WH_DNA-bd_sf"/>
</dbReference>
<feature type="domain" description="HTH marR-type" evidence="4">
    <location>
        <begin position="10"/>
        <end position="143"/>
    </location>
</feature>
<accession>A0ABU7LRI5</accession>
<dbReference type="InterPro" id="IPR000835">
    <property type="entry name" value="HTH_MarR-typ"/>
</dbReference>
<comment type="caution">
    <text evidence="5">The sequence shown here is derived from an EMBL/GenBank/DDBJ whole genome shotgun (WGS) entry which is preliminary data.</text>
</comment>
<sequence>MPRDATLRLEAYLPYRLSVASNRASRWVARSYEAKFGLSIWQWRVIAVLGGAERLTAQDLATATAMDKVTVSRAVNALIERGLVARKKHESDGRSAFLELTGPGRSVYEEVAPVALQHEADLLDGFSAEEIDQLTALLERIEKRAEDLAGD</sequence>
<evidence type="ECO:0000256" key="1">
    <source>
        <dbReference type="ARBA" id="ARBA00023015"/>
    </source>
</evidence>
<dbReference type="PROSITE" id="PS01117">
    <property type="entry name" value="HTH_MARR_1"/>
    <property type="match status" value="1"/>
</dbReference>
<keyword evidence="6" id="KW-1185">Reference proteome</keyword>
<dbReference type="SMART" id="SM00347">
    <property type="entry name" value="HTH_MARR"/>
    <property type="match status" value="1"/>
</dbReference>
<dbReference type="PANTHER" id="PTHR35790">
    <property type="entry name" value="HTH-TYPE TRANSCRIPTIONAL REGULATOR PCHR"/>
    <property type="match status" value="1"/>
</dbReference>
<evidence type="ECO:0000256" key="2">
    <source>
        <dbReference type="ARBA" id="ARBA00023125"/>
    </source>
</evidence>
<dbReference type="InterPro" id="IPR023187">
    <property type="entry name" value="Tscrpt_reg_MarR-type_CS"/>
</dbReference>
<dbReference type="PANTHER" id="PTHR35790:SF4">
    <property type="entry name" value="HTH-TYPE TRANSCRIPTIONAL REGULATOR PCHR"/>
    <property type="match status" value="1"/>
</dbReference>
<proteinExistence type="predicted"/>
<dbReference type="InterPro" id="IPR052067">
    <property type="entry name" value="Metal_resp_HTH_trans_reg"/>
</dbReference>
<dbReference type="PRINTS" id="PR00598">
    <property type="entry name" value="HTHMARR"/>
</dbReference>